<dbReference type="Proteomes" id="UP000275652">
    <property type="component" value="Unassembled WGS sequence"/>
</dbReference>
<dbReference type="InterPro" id="IPR025705">
    <property type="entry name" value="Beta_hexosaminidase_sua/sub"/>
</dbReference>
<dbReference type="PANTHER" id="PTHR22600">
    <property type="entry name" value="BETA-HEXOSAMINIDASE"/>
    <property type="match status" value="1"/>
</dbReference>
<dbReference type="GO" id="GO:0030203">
    <property type="term" value="P:glycosaminoglycan metabolic process"/>
    <property type="evidence" value="ECO:0007669"/>
    <property type="project" value="TreeGrafter"/>
</dbReference>
<dbReference type="EMBL" id="QUTI01012710">
    <property type="protein sequence ID" value="RLO12675.1"/>
    <property type="molecule type" value="Genomic_DNA"/>
</dbReference>
<dbReference type="PANTHER" id="PTHR22600:SF26">
    <property type="entry name" value="BETA-N-ACETYLHEXOSAMINIDASE"/>
    <property type="match status" value="1"/>
</dbReference>
<organism evidence="3 4">
    <name type="scientific">Aphanomyces astaci</name>
    <name type="common">Crayfish plague agent</name>
    <dbReference type="NCBI Taxonomy" id="112090"/>
    <lineage>
        <taxon>Eukaryota</taxon>
        <taxon>Sar</taxon>
        <taxon>Stramenopiles</taxon>
        <taxon>Oomycota</taxon>
        <taxon>Saprolegniomycetes</taxon>
        <taxon>Saprolegniales</taxon>
        <taxon>Verrucalvaceae</taxon>
        <taxon>Aphanomyces</taxon>
    </lineage>
</organism>
<reference evidence="3 4" key="1">
    <citation type="journal article" date="2018" name="J. Invertebr. Pathol.">
        <title>New genotyping method for the causative agent of crayfish plague (Aphanomyces astaci) based on whole genome data.</title>
        <authorList>
            <person name="Minardi D."/>
            <person name="Studholme D.J."/>
            <person name="van der Giezen M."/>
            <person name="Pretto T."/>
            <person name="Oidtmann B."/>
        </authorList>
    </citation>
    <scope>NUCLEOTIDE SEQUENCE [LARGE SCALE GENOMIC DNA]</scope>
    <source>
        <strain evidence="3 4">KB13</strain>
    </source>
</reference>
<evidence type="ECO:0000313" key="3">
    <source>
        <dbReference type="EMBL" id="RLO12675.1"/>
    </source>
</evidence>
<dbReference type="SUPFAM" id="SSF55545">
    <property type="entry name" value="beta-N-acetylhexosaminidase-like domain"/>
    <property type="match status" value="1"/>
</dbReference>
<feature type="non-terminal residue" evidence="3">
    <location>
        <position position="1"/>
    </location>
</feature>
<dbReference type="GO" id="GO:0005975">
    <property type="term" value="P:carbohydrate metabolic process"/>
    <property type="evidence" value="ECO:0007669"/>
    <property type="project" value="InterPro"/>
</dbReference>
<dbReference type="InterPro" id="IPR029019">
    <property type="entry name" value="HEX_eukaryotic_N"/>
</dbReference>
<evidence type="ECO:0000256" key="1">
    <source>
        <dbReference type="ARBA" id="ARBA00022801"/>
    </source>
</evidence>
<gene>
    <name evidence="3" type="ORF">DYB28_001262</name>
</gene>
<feature type="domain" description="Beta-hexosaminidase eukaryotic type N-terminal" evidence="2">
    <location>
        <begin position="134"/>
        <end position="247"/>
    </location>
</feature>
<dbReference type="Gene3D" id="3.30.379.10">
    <property type="entry name" value="Chitobiase/beta-hexosaminidase domain 2-like"/>
    <property type="match status" value="1"/>
</dbReference>
<evidence type="ECO:0000259" key="2">
    <source>
        <dbReference type="Pfam" id="PF14845"/>
    </source>
</evidence>
<accession>A0A9X8EAH1</accession>
<dbReference type="AlphaFoldDB" id="A0A9X8EAH1"/>
<comment type="caution">
    <text evidence="3">The sequence shown here is derived from an EMBL/GenBank/DDBJ whole genome shotgun (WGS) entry which is preliminary data.</text>
</comment>
<evidence type="ECO:0000313" key="4">
    <source>
        <dbReference type="Proteomes" id="UP000275652"/>
    </source>
</evidence>
<protein>
    <recommendedName>
        <fullName evidence="2">Beta-hexosaminidase eukaryotic type N-terminal domain-containing protein</fullName>
    </recommendedName>
</protein>
<dbReference type="GO" id="GO:0016020">
    <property type="term" value="C:membrane"/>
    <property type="evidence" value="ECO:0007669"/>
    <property type="project" value="TreeGrafter"/>
</dbReference>
<dbReference type="InterPro" id="IPR029018">
    <property type="entry name" value="Hex-like_dom2"/>
</dbReference>
<keyword evidence="1" id="KW-0378">Hydrolase</keyword>
<dbReference type="PRINTS" id="PR00738">
    <property type="entry name" value="GLHYDRLASE20"/>
</dbReference>
<dbReference type="GO" id="GO:0004563">
    <property type="term" value="F:beta-N-acetylhexosaminidase activity"/>
    <property type="evidence" value="ECO:0007669"/>
    <property type="project" value="InterPro"/>
</dbReference>
<dbReference type="Pfam" id="PF14845">
    <property type="entry name" value="Glycohydro_20b2"/>
    <property type="match status" value="1"/>
</dbReference>
<sequence length="276" mass="29707">MAWTAVIDTPRSTCDRPATEETKQRQVCRLLSLWYSSHNDMLVLAAASSVLTFAVTKSSLRLSSLGSSGDPALLLGTEVLVPLAAFKYMCTNNHQCVQLNLTKDERAKASTVTGPGVLSLRVCEMTCGNGSMLPLPQSFKLTTPDTVAVDVESFSHSIAGRVDNSDLLRAMQSAFATELVKKKQLALGGVATAGRSVKVVASIQSSSVKLTLDTDESYDLAIASTTVTIRANTIYGYRHALASLLQLVDWCDLSQSFRMVSAVTIVDKPAYKHRGI</sequence>
<proteinExistence type="predicted"/>
<name>A0A9X8EAH1_APHAT</name>